<keyword evidence="2" id="KW-1185">Reference proteome</keyword>
<gene>
    <name evidence="1" type="ORF">O181_063658</name>
</gene>
<reference evidence="1" key="1">
    <citation type="submission" date="2021-03" db="EMBL/GenBank/DDBJ databases">
        <title>Draft genome sequence of rust myrtle Austropuccinia psidii MF-1, a brazilian biotype.</title>
        <authorList>
            <person name="Quecine M.C."/>
            <person name="Pachon D.M.R."/>
            <person name="Bonatelli M.L."/>
            <person name="Correr F.H."/>
            <person name="Franceschini L.M."/>
            <person name="Leite T.F."/>
            <person name="Margarido G.R.A."/>
            <person name="Almeida C.A."/>
            <person name="Ferrarezi J.A."/>
            <person name="Labate C.A."/>
        </authorList>
    </citation>
    <scope>NUCLEOTIDE SEQUENCE</scope>
    <source>
        <strain evidence="1">MF-1</strain>
    </source>
</reference>
<protein>
    <submittedName>
        <fullName evidence="1">Uncharacterized protein</fullName>
    </submittedName>
</protein>
<accession>A0A9Q3I0T6</accession>
<dbReference type="Proteomes" id="UP000765509">
    <property type="component" value="Unassembled WGS sequence"/>
</dbReference>
<evidence type="ECO:0000313" key="1">
    <source>
        <dbReference type="EMBL" id="MBW0523943.1"/>
    </source>
</evidence>
<proteinExistence type="predicted"/>
<name>A0A9Q3I0T6_9BASI</name>
<dbReference type="AlphaFoldDB" id="A0A9Q3I0T6"/>
<organism evidence="1 2">
    <name type="scientific">Austropuccinia psidii MF-1</name>
    <dbReference type="NCBI Taxonomy" id="1389203"/>
    <lineage>
        <taxon>Eukaryota</taxon>
        <taxon>Fungi</taxon>
        <taxon>Dikarya</taxon>
        <taxon>Basidiomycota</taxon>
        <taxon>Pucciniomycotina</taxon>
        <taxon>Pucciniomycetes</taxon>
        <taxon>Pucciniales</taxon>
        <taxon>Sphaerophragmiaceae</taxon>
        <taxon>Austropuccinia</taxon>
    </lineage>
</organism>
<comment type="caution">
    <text evidence="1">The sequence shown here is derived from an EMBL/GenBank/DDBJ whole genome shotgun (WGS) entry which is preliminary data.</text>
</comment>
<evidence type="ECO:0000313" key="2">
    <source>
        <dbReference type="Proteomes" id="UP000765509"/>
    </source>
</evidence>
<dbReference type="OrthoDB" id="427924at2759"/>
<dbReference type="EMBL" id="AVOT02030673">
    <property type="protein sequence ID" value="MBW0523943.1"/>
    <property type="molecule type" value="Genomic_DNA"/>
</dbReference>
<sequence>MKTKPNRGKCYTAGSSCITAVVIKNKPTKPLPYPGAFCSCVGKSFLETCAPNFEDQFLPIYGIKYNSGSNSIGALGIFDTTVIFGHINGNLRITVELFVMENCSSTHFMLGNDYLIMYRIDLHNKKPRYFTIGDNKLQEFAFLPFKRQITVSEVAPVNLES</sequence>